<dbReference type="PANTHER" id="PTHR34582">
    <property type="entry name" value="UPF0702 TRANSMEMBRANE PROTEIN YCAP"/>
    <property type="match status" value="1"/>
</dbReference>
<proteinExistence type="inferred from homology"/>
<evidence type="ECO:0000256" key="8">
    <source>
        <dbReference type="SAM" id="MobiDB-lite"/>
    </source>
</evidence>
<dbReference type="RefSeq" id="WP_142506494.1">
    <property type="nucleotide sequence ID" value="NZ_FXTI01000011.1"/>
</dbReference>
<feature type="coiled-coil region" evidence="7">
    <location>
        <begin position="98"/>
        <end position="125"/>
    </location>
</feature>
<dbReference type="InterPro" id="IPR007353">
    <property type="entry name" value="DUF421"/>
</dbReference>
<dbReference type="InterPro" id="IPR023090">
    <property type="entry name" value="UPF0702_alpha/beta_dom_sf"/>
</dbReference>
<comment type="similarity">
    <text evidence="2">Belongs to the UPF0702 family.</text>
</comment>
<name>A0A521EZ85_9BACL</name>
<dbReference type="EMBL" id="FXTI01000011">
    <property type="protein sequence ID" value="SMO89173.1"/>
    <property type="molecule type" value="Genomic_DNA"/>
</dbReference>
<dbReference type="AlphaFoldDB" id="A0A521EZ85"/>
<evidence type="ECO:0000256" key="3">
    <source>
        <dbReference type="ARBA" id="ARBA00022475"/>
    </source>
</evidence>
<evidence type="ECO:0000313" key="12">
    <source>
        <dbReference type="Proteomes" id="UP000315636"/>
    </source>
</evidence>
<evidence type="ECO:0000256" key="7">
    <source>
        <dbReference type="SAM" id="Coils"/>
    </source>
</evidence>
<evidence type="ECO:0000256" key="9">
    <source>
        <dbReference type="SAM" id="Phobius"/>
    </source>
</evidence>
<organism evidence="11 12">
    <name type="scientific">Melghirimyces algeriensis</name>
    <dbReference type="NCBI Taxonomy" id="910412"/>
    <lineage>
        <taxon>Bacteria</taxon>
        <taxon>Bacillati</taxon>
        <taxon>Bacillota</taxon>
        <taxon>Bacilli</taxon>
        <taxon>Bacillales</taxon>
        <taxon>Thermoactinomycetaceae</taxon>
        <taxon>Melghirimyces</taxon>
    </lineage>
</organism>
<dbReference type="PANTHER" id="PTHR34582:SF2">
    <property type="entry name" value="UPF0702 TRANSMEMBRANE PROTEIN YDFR"/>
    <property type="match status" value="1"/>
</dbReference>
<feature type="transmembrane region" description="Helical" evidence="9">
    <location>
        <begin position="56"/>
        <end position="73"/>
    </location>
</feature>
<comment type="subcellular location">
    <subcellularLocation>
        <location evidence="1">Cell membrane</location>
        <topology evidence="1">Multi-pass membrane protein</topology>
    </subcellularLocation>
</comment>
<feature type="region of interest" description="Disordered" evidence="8">
    <location>
        <begin position="173"/>
        <end position="202"/>
    </location>
</feature>
<dbReference type="Pfam" id="PF04239">
    <property type="entry name" value="DUF421"/>
    <property type="match status" value="1"/>
</dbReference>
<evidence type="ECO:0000256" key="4">
    <source>
        <dbReference type="ARBA" id="ARBA00022692"/>
    </source>
</evidence>
<sequence length="202" mass="22546">MTYLKWSGMAVLILAVGTLLLRLGGRKSISQMTIVETVIMISIGTLLIQPVSGKDMTITFVVAAVLIIMLRLFEHLQVKSDIMETLLTGKAIPVIQNGQVLTDQLKKLRLTIDQLEMRLRQNSITHIEDVKWATLEPSGQLGYELKEHAKPATKGDIEQLMASIESKIKLVHVPPPAQPSQENLFTEVNRKEKDNPDQGELQ</sequence>
<feature type="transmembrane region" description="Helical" evidence="9">
    <location>
        <begin position="6"/>
        <end position="25"/>
    </location>
</feature>
<evidence type="ECO:0000259" key="10">
    <source>
        <dbReference type="Pfam" id="PF04239"/>
    </source>
</evidence>
<dbReference type="Proteomes" id="UP000315636">
    <property type="component" value="Unassembled WGS sequence"/>
</dbReference>
<dbReference type="OrthoDB" id="1796697at2"/>
<feature type="transmembrane region" description="Helical" evidence="9">
    <location>
        <begin position="32"/>
        <end position="50"/>
    </location>
</feature>
<keyword evidence="6 9" id="KW-0472">Membrane</keyword>
<gene>
    <name evidence="11" type="ORF">SAMN06264849_11188</name>
</gene>
<evidence type="ECO:0000256" key="5">
    <source>
        <dbReference type="ARBA" id="ARBA00022989"/>
    </source>
</evidence>
<protein>
    <recommendedName>
        <fullName evidence="10">YetF C-terminal domain-containing protein</fullName>
    </recommendedName>
</protein>
<dbReference type="GO" id="GO:0005886">
    <property type="term" value="C:plasma membrane"/>
    <property type="evidence" value="ECO:0007669"/>
    <property type="project" value="UniProtKB-SubCell"/>
</dbReference>
<dbReference type="Gene3D" id="3.30.240.20">
    <property type="entry name" value="bsu07140 like domains"/>
    <property type="match status" value="1"/>
</dbReference>
<evidence type="ECO:0000313" key="11">
    <source>
        <dbReference type="EMBL" id="SMO89173.1"/>
    </source>
</evidence>
<keyword evidence="7" id="KW-0175">Coiled coil</keyword>
<evidence type="ECO:0000256" key="2">
    <source>
        <dbReference type="ARBA" id="ARBA00006448"/>
    </source>
</evidence>
<feature type="domain" description="YetF C-terminal" evidence="10">
    <location>
        <begin position="79"/>
        <end position="153"/>
    </location>
</feature>
<keyword evidence="5 9" id="KW-1133">Transmembrane helix</keyword>
<keyword evidence="12" id="KW-1185">Reference proteome</keyword>
<keyword evidence="4 9" id="KW-0812">Transmembrane</keyword>
<reference evidence="11 12" key="1">
    <citation type="submission" date="2017-05" db="EMBL/GenBank/DDBJ databases">
        <authorList>
            <person name="Varghese N."/>
            <person name="Submissions S."/>
        </authorList>
    </citation>
    <scope>NUCLEOTIDE SEQUENCE [LARGE SCALE GENOMIC DNA]</scope>
    <source>
        <strain evidence="11 12">DSM 45474</strain>
    </source>
</reference>
<evidence type="ECO:0000256" key="6">
    <source>
        <dbReference type="ARBA" id="ARBA00023136"/>
    </source>
</evidence>
<evidence type="ECO:0000256" key="1">
    <source>
        <dbReference type="ARBA" id="ARBA00004651"/>
    </source>
</evidence>
<accession>A0A521EZ85</accession>
<keyword evidence="3" id="KW-1003">Cell membrane</keyword>